<sequence>MKKYLMYGAIMLALCAALGALGLSGLYWWASKDLPGFTKIADYRPPLVTTVYCRDGSVLGYFYREKRFLVSLDHMSPKLPMSFLAAEDDSFYQHDGIDPRAIMRAFVKNMQAGSIKQGGSTITQQIIKQLLLTSEKKYERKVKEAILAYRLERYLSKDEILTIYLNQIYLGGGSYGVEAAARTYFGKHANELTLAECALLAGLTQSPSKYNPLRNPELAVARQHYVLGRMLELQWITQPEYEEAMAQELVYKSMEDPSWQQGAWYLEEVRRRLIDFLSEENMQRLGVSLSRYGEDAVYESGLHIYTAVDMHHQVAAEAALRKGLEDSSKRRGWAGPLRKLAKGEYDDFLQQEAVSPGALEDGAWMKVLVTSVDANGANVRLGAYRGYIPVTTMHWCRKPDPKLATDQVPSIKDARQVVEPGDVVWASVSLPKERKDDWNPAELSADEVVPLALEQYPAVQGAVVAMDPVNGDVLALVGGYSFADSQFNRATQAKRQPGSAFKPIVYSTAMDHGFTPASIVLDAPIVYTDEATSKVWRPENFEGTFSGPMLLRTALVKSRNLCTIRVAQKVGIPAIVERAKAMGLEGPFANNLSVSLGAVEVTPLNLTEAYTAFARGGSWINHRVIRSIQDAWGETIAEFKSESHEAMSPQTAYIMASLLKEVVRDGTGARLKVLNRPIGGKTGTTNDEQDAWFMGVTPYLVSAAYVGFDQLTPMGKWETGSRAASPIIRDYRLAVEDSYPVMDFPMPPGIVQVQIDGKTGQLAGSASDETYFLPFKEGTQPSVISGTPLRRGQQDDATSGEELLKQMF</sequence>
<comment type="catalytic activity">
    <reaction evidence="25">
        <text>[GlcNAc-(1-&gt;4)-Mur2Ac(oyl-L-Ala-gamma-D-Glu-L-Lys-D-Ala-D-Ala)](n)-di-trans,octa-cis-undecaprenyl diphosphate + beta-D-GlcNAc-(1-&gt;4)-Mur2Ac(oyl-L-Ala-gamma-D-Glu-L-Lys-D-Ala-D-Ala)-di-trans,octa-cis-undecaprenyl diphosphate = [GlcNAc-(1-&gt;4)-Mur2Ac(oyl-L-Ala-gamma-D-Glu-L-Lys-D-Ala-D-Ala)](n+1)-di-trans,octa-cis-undecaprenyl diphosphate + di-trans,octa-cis-undecaprenyl diphosphate + H(+)</text>
        <dbReference type="Rhea" id="RHEA:23708"/>
        <dbReference type="Rhea" id="RHEA-COMP:9602"/>
        <dbReference type="Rhea" id="RHEA-COMP:9603"/>
        <dbReference type="ChEBI" id="CHEBI:15378"/>
        <dbReference type="ChEBI" id="CHEBI:58405"/>
        <dbReference type="ChEBI" id="CHEBI:60033"/>
        <dbReference type="ChEBI" id="CHEBI:78435"/>
        <dbReference type="EC" id="2.4.99.28"/>
    </reaction>
</comment>
<dbReference type="Gene3D" id="2.40.50.140">
    <property type="entry name" value="Nucleic acid-binding proteins"/>
    <property type="match status" value="1"/>
</dbReference>
<evidence type="ECO:0000256" key="13">
    <source>
        <dbReference type="ARBA" id="ARBA00022692"/>
    </source>
</evidence>
<evidence type="ECO:0000313" key="33">
    <source>
        <dbReference type="Proteomes" id="UP000503840"/>
    </source>
</evidence>
<dbReference type="RefSeq" id="WP_174403743.1">
    <property type="nucleotide sequence ID" value="NZ_BLVO01000004.1"/>
</dbReference>
<feature type="domain" description="Glycosyl transferase family 51" evidence="30">
    <location>
        <begin position="56"/>
        <end position="230"/>
    </location>
</feature>
<evidence type="ECO:0000256" key="3">
    <source>
        <dbReference type="ARBA" id="ARBA00007090"/>
    </source>
</evidence>
<evidence type="ECO:0000256" key="19">
    <source>
        <dbReference type="ARBA" id="ARBA00023136"/>
    </source>
</evidence>
<evidence type="ECO:0000256" key="9">
    <source>
        <dbReference type="ARBA" id="ARBA00022645"/>
    </source>
</evidence>
<keyword evidence="20" id="KW-0046">Antibiotic resistance</keyword>
<dbReference type="InterPro" id="IPR001264">
    <property type="entry name" value="Glyco_trans_51"/>
</dbReference>
<keyword evidence="9" id="KW-0121">Carboxypeptidase</keyword>
<dbReference type="GO" id="GO:0006508">
    <property type="term" value="P:proteolysis"/>
    <property type="evidence" value="ECO:0007669"/>
    <property type="project" value="UniProtKB-KW"/>
</dbReference>
<dbReference type="GO" id="GO:0009252">
    <property type="term" value="P:peptidoglycan biosynthetic process"/>
    <property type="evidence" value="ECO:0007669"/>
    <property type="project" value="UniProtKB-UniPathway"/>
</dbReference>
<comment type="subcellular location">
    <subcellularLocation>
        <location evidence="1">Cell inner membrane</location>
        <topology evidence="1">Single-pass type II membrane protein</topology>
    </subcellularLocation>
</comment>
<comment type="similarity">
    <text evidence="4">In the N-terminal section; belongs to the glycosyltransferase 51 family.</text>
</comment>
<evidence type="ECO:0000256" key="8">
    <source>
        <dbReference type="ARBA" id="ARBA00022519"/>
    </source>
</evidence>
<evidence type="ECO:0000256" key="10">
    <source>
        <dbReference type="ARBA" id="ARBA00022670"/>
    </source>
</evidence>
<dbReference type="Pfam" id="PF00912">
    <property type="entry name" value="Transgly"/>
    <property type="match status" value="1"/>
</dbReference>
<dbReference type="Pfam" id="PF17092">
    <property type="entry name" value="PCB_OB"/>
    <property type="match status" value="1"/>
</dbReference>
<organism evidence="32 33">
    <name type="scientific">Desulfovibrio subterraneus</name>
    <dbReference type="NCBI Taxonomy" id="2718620"/>
    <lineage>
        <taxon>Bacteria</taxon>
        <taxon>Pseudomonadati</taxon>
        <taxon>Thermodesulfobacteriota</taxon>
        <taxon>Desulfovibrionia</taxon>
        <taxon>Desulfovibrionales</taxon>
        <taxon>Desulfovibrionaceae</taxon>
        <taxon>Desulfovibrio</taxon>
    </lineage>
</organism>
<evidence type="ECO:0000256" key="11">
    <source>
        <dbReference type="ARBA" id="ARBA00022676"/>
    </source>
</evidence>
<comment type="catalytic activity">
    <reaction evidence="23">
        <text>Preferential cleavage: (Ac)2-L-Lys-D-Ala-|-D-Ala. Also transpeptidation of peptidyl-alanyl moieties that are N-acyl substituents of D-alanine.</text>
        <dbReference type="EC" id="3.4.16.4"/>
    </reaction>
</comment>
<dbReference type="EMBL" id="BLVO01000004">
    <property type="protein sequence ID" value="GFM32071.1"/>
    <property type="molecule type" value="Genomic_DNA"/>
</dbReference>
<dbReference type="InterPro" id="IPR023346">
    <property type="entry name" value="Lysozyme-like_dom_sf"/>
</dbReference>
<evidence type="ECO:0000259" key="30">
    <source>
        <dbReference type="Pfam" id="PF00912"/>
    </source>
</evidence>
<evidence type="ECO:0000256" key="26">
    <source>
        <dbReference type="ARBA" id="ARBA00060592"/>
    </source>
</evidence>
<evidence type="ECO:0000256" key="14">
    <source>
        <dbReference type="ARBA" id="ARBA00022801"/>
    </source>
</evidence>
<evidence type="ECO:0000256" key="20">
    <source>
        <dbReference type="ARBA" id="ARBA00023251"/>
    </source>
</evidence>
<dbReference type="GO" id="GO:0005886">
    <property type="term" value="C:plasma membrane"/>
    <property type="evidence" value="ECO:0007669"/>
    <property type="project" value="UniProtKB-SubCell"/>
</dbReference>
<evidence type="ECO:0000256" key="1">
    <source>
        <dbReference type="ARBA" id="ARBA00004249"/>
    </source>
</evidence>
<comment type="caution">
    <text evidence="32">The sequence shown here is derived from an EMBL/GenBank/DDBJ whole genome shotgun (WGS) entry which is preliminary data.</text>
</comment>
<keyword evidence="12" id="KW-0808">Transferase</keyword>
<evidence type="ECO:0000256" key="23">
    <source>
        <dbReference type="ARBA" id="ARBA00034000"/>
    </source>
</evidence>
<feature type="transmembrane region" description="Helical" evidence="28">
    <location>
        <begin position="7"/>
        <end position="30"/>
    </location>
</feature>
<dbReference type="GO" id="GO:0046677">
    <property type="term" value="P:response to antibiotic"/>
    <property type="evidence" value="ECO:0007669"/>
    <property type="project" value="UniProtKB-KW"/>
</dbReference>
<dbReference type="SUPFAM" id="SSF53955">
    <property type="entry name" value="Lysozyme-like"/>
    <property type="match status" value="1"/>
</dbReference>
<comment type="pathway">
    <text evidence="26">Glycan biosynthesis.</text>
</comment>
<evidence type="ECO:0000256" key="6">
    <source>
        <dbReference type="ARBA" id="ARBA00018638"/>
    </source>
</evidence>
<dbReference type="InterPro" id="IPR012340">
    <property type="entry name" value="NA-bd_OB-fold"/>
</dbReference>
<dbReference type="InterPro" id="IPR031376">
    <property type="entry name" value="PCB_OB"/>
</dbReference>
<protein>
    <recommendedName>
        <fullName evidence="6">Penicillin-binding protein 1A</fullName>
        <ecNumber evidence="24">2.4.99.28</ecNumber>
        <ecNumber evidence="5">3.4.16.4</ecNumber>
    </recommendedName>
</protein>
<keyword evidence="15" id="KW-0133">Cell shape</keyword>
<evidence type="ECO:0000256" key="18">
    <source>
        <dbReference type="ARBA" id="ARBA00022989"/>
    </source>
</evidence>
<accession>A0A7J0BFU7</accession>
<dbReference type="InterPro" id="IPR036950">
    <property type="entry name" value="PBP_transglycosylase"/>
</dbReference>
<dbReference type="UniPathway" id="UPA00219"/>
<dbReference type="GO" id="GO:0030288">
    <property type="term" value="C:outer membrane-bounded periplasmic space"/>
    <property type="evidence" value="ECO:0007669"/>
    <property type="project" value="TreeGrafter"/>
</dbReference>
<proteinExistence type="inferred from homology"/>
<evidence type="ECO:0000259" key="29">
    <source>
        <dbReference type="Pfam" id="PF00905"/>
    </source>
</evidence>
<evidence type="ECO:0000256" key="7">
    <source>
        <dbReference type="ARBA" id="ARBA00022475"/>
    </source>
</evidence>
<gene>
    <name evidence="32" type="ORF">DSM101010T_04360</name>
</gene>
<dbReference type="GO" id="GO:0009002">
    <property type="term" value="F:serine-type D-Ala-D-Ala carboxypeptidase activity"/>
    <property type="evidence" value="ECO:0007669"/>
    <property type="project" value="UniProtKB-EC"/>
</dbReference>
<reference evidence="32 33" key="1">
    <citation type="submission" date="2020-05" db="EMBL/GenBank/DDBJ databases">
        <title>Draft genome sequence of Desulfovibrio sp. strain HN2T.</title>
        <authorList>
            <person name="Ueno A."/>
            <person name="Tamazawa S."/>
            <person name="Tamamura S."/>
            <person name="Murakami T."/>
            <person name="Kiyama T."/>
            <person name="Inomata H."/>
            <person name="Amano Y."/>
            <person name="Miyakawa K."/>
            <person name="Tamaki H."/>
            <person name="Naganuma T."/>
            <person name="Kaneko K."/>
        </authorList>
    </citation>
    <scope>NUCLEOTIDE SEQUENCE [LARGE SCALE GENOMIC DNA]</scope>
    <source>
        <strain evidence="32 33">HN2</strain>
    </source>
</reference>
<comment type="similarity">
    <text evidence="3">In the C-terminal section; belongs to the transpeptidase family.</text>
</comment>
<dbReference type="SUPFAM" id="SSF56601">
    <property type="entry name" value="beta-lactamase/transpeptidase-like"/>
    <property type="match status" value="1"/>
</dbReference>
<dbReference type="GO" id="GO:0008658">
    <property type="term" value="F:penicillin binding"/>
    <property type="evidence" value="ECO:0007669"/>
    <property type="project" value="InterPro"/>
</dbReference>
<dbReference type="Gene3D" id="3.40.710.10">
    <property type="entry name" value="DD-peptidase/beta-lactamase superfamily"/>
    <property type="match status" value="2"/>
</dbReference>
<dbReference type="GO" id="GO:0008955">
    <property type="term" value="F:peptidoglycan glycosyltransferase activity"/>
    <property type="evidence" value="ECO:0007669"/>
    <property type="project" value="UniProtKB-EC"/>
</dbReference>
<evidence type="ECO:0000256" key="4">
    <source>
        <dbReference type="ARBA" id="ARBA00007739"/>
    </source>
</evidence>
<keyword evidence="19 28" id="KW-0472">Membrane</keyword>
<feature type="domain" description="Penicillin-binding protein OB-like" evidence="31">
    <location>
        <begin position="333"/>
        <end position="459"/>
    </location>
</feature>
<feature type="domain" description="Penicillin-binding protein transpeptidase" evidence="29">
    <location>
        <begin position="461"/>
        <end position="701"/>
    </location>
</feature>
<keyword evidence="10" id="KW-0645">Protease</keyword>
<name>A0A7J0BFU7_9BACT</name>
<dbReference type="Proteomes" id="UP000503840">
    <property type="component" value="Unassembled WGS sequence"/>
</dbReference>
<dbReference type="EC" id="2.4.99.28" evidence="24"/>
<dbReference type="GO" id="GO:0008360">
    <property type="term" value="P:regulation of cell shape"/>
    <property type="evidence" value="ECO:0007669"/>
    <property type="project" value="UniProtKB-KW"/>
</dbReference>
<dbReference type="InterPro" id="IPR050396">
    <property type="entry name" value="Glycosyltr_51/Transpeptidase"/>
</dbReference>
<evidence type="ECO:0000256" key="16">
    <source>
        <dbReference type="ARBA" id="ARBA00022968"/>
    </source>
</evidence>
<keyword evidence="22" id="KW-0961">Cell wall biogenesis/degradation</keyword>
<dbReference type="PANTHER" id="PTHR32282">
    <property type="entry name" value="BINDING PROTEIN TRANSPEPTIDASE, PUTATIVE-RELATED"/>
    <property type="match status" value="1"/>
</dbReference>
<evidence type="ECO:0000256" key="28">
    <source>
        <dbReference type="SAM" id="Phobius"/>
    </source>
</evidence>
<keyword evidence="11" id="KW-0328">Glycosyltransferase</keyword>
<evidence type="ECO:0000256" key="12">
    <source>
        <dbReference type="ARBA" id="ARBA00022679"/>
    </source>
</evidence>
<dbReference type="NCBIfam" id="TIGR02074">
    <property type="entry name" value="PBP_1a_fam"/>
    <property type="match status" value="1"/>
</dbReference>
<keyword evidence="16" id="KW-0735">Signal-anchor</keyword>
<dbReference type="EC" id="3.4.16.4" evidence="5"/>
<dbReference type="InterPro" id="IPR001460">
    <property type="entry name" value="PCN-bd_Tpept"/>
</dbReference>
<keyword evidence="8" id="KW-0997">Cell inner membrane</keyword>
<evidence type="ECO:0000256" key="21">
    <source>
        <dbReference type="ARBA" id="ARBA00023268"/>
    </source>
</evidence>
<evidence type="ECO:0000256" key="27">
    <source>
        <dbReference type="SAM" id="MobiDB-lite"/>
    </source>
</evidence>
<evidence type="ECO:0000256" key="25">
    <source>
        <dbReference type="ARBA" id="ARBA00049902"/>
    </source>
</evidence>
<dbReference type="Pfam" id="PF00905">
    <property type="entry name" value="Transpeptidase"/>
    <property type="match status" value="1"/>
</dbReference>
<keyword evidence="7" id="KW-1003">Cell membrane</keyword>
<evidence type="ECO:0000256" key="17">
    <source>
        <dbReference type="ARBA" id="ARBA00022984"/>
    </source>
</evidence>
<dbReference type="Gene3D" id="1.10.3810.10">
    <property type="entry name" value="Biosynthetic peptidoglycan transglycosylase-like"/>
    <property type="match status" value="1"/>
</dbReference>
<keyword evidence="17" id="KW-0573">Peptidoglycan synthesis</keyword>
<comment type="pathway">
    <text evidence="2">Cell wall biogenesis; peptidoglycan biosynthesis.</text>
</comment>
<keyword evidence="33" id="KW-1185">Reference proteome</keyword>
<evidence type="ECO:0000256" key="22">
    <source>
        <dbReference type="ARBA" id="ARBA00023316"/>
    </source>
</evidence>
<keyword evidence="18 28" id="KW-1133">Transmembrane helix</keyword>
<keyword evidence="21" id="KW-0511">Multifunctional enzyme</keyword>
<evidence type="ECO:0000313" key="32">
    <source>
        <dbReference type="EMBL" id="GFM32071.1"/>
    </source>
</evidence>
<keyword evidence="13 28" id="KW-0812">Transmembrane</keyword>
<dbReference type="InterPro" id="IPR012338">
    <property type="entry name" value="Beta-lactam/transpept-like"/>
</dbReference>
<evidence type="ECO:0000256" key="24">
    <source>
        <dbReference type="ARBA" id="ARBA00044770"/>
    </source>
</evidence>
<dbReference type="GO" id="GO:0071555">
    <property type="term" value="P:cell wall organization"/>
    <property type="evidence" value="ECO:0007669"/>
    <property type="project" value="UniProtKB-KW"/>
</dbReference>
<evidence type="ECO:0000259" key="31">
    <source>
        <dbReference type="Pfam" id="PF17092"/>
    </source>
</evidence>
<dbReference type="AlphaFoldDB" id="A0A7J0BFU7"/>
<keyword evidence="14" id="KW-0378">Hydrolase</keyword>
<evidence type="ECO:0000256" key="15">
    <source>
        <dbReference type="ARBA" id="ARBA00022960"/>
    </source>
</evidence>
<dbReference type="PANTHER" id="PTHR32282:SF27">
    <property type="entry name" value="PENICILLIN-BINDING PROTEIN 1A"/>
    <property type="match status" value="1"/>
</dbReference>
<feature type="region of interest" description="Disordered" evidence="27">
    <location>
        <begin position="782"/>
        <end position="808"/>
    </location>
</feature>
<dbReference type="FunFam" id="1.10.3810.10:FF:000003">
    <property type="entry name" value="Penicillin-binding protein 1a"/>
    <property type="match status" value="1"/>
</dbReference>
<evidence type="ECO:0000256" key="2">
    <source>
        <dbReference type="ARBA" id="ARBA00004752"/>
    </source>
</evidence>
<evidence type="ECO:0000256" key="5">
    <source>
        <dbReference type="ARBA" id="ARBA00012448"/>
    </source>
</evidence>